<dbReference type="Proteomes" id="UP000244224">
    <property type="component" value="Unassembled WGS sequence"/>
</dbReference>
<proteinExistence type="predicted"/>
<dbReference type="InterPro" id="IPR052732">
    <property type="entry name" value="Cell-binding_unc_protein"/>
</dbReference>
<organism evidence="2 3">
    <name type="scientific">Gemmobacter caeni</name>
    <dbReference type="NCBI Taxonomy" id="589035"/>
    <lineage>
        <taxon>Bacteria</taxon>
        <taxon>Pseudomonadati</taxon>
        <taxon>Pseudomonadota</taxon>
        <taxon>Alphaproteobacteria</taxon>
        <taxon>Rhodobacterales</taxon>
        <taxon>Paracoccaceae</taxon>
        <taxon>Gemmobacter</taxon>
    </lineage>
</organism>
<dbReference type="AlphaFoldDB" id="A0A2T6B983"/>
<comment type="caution">
    <text evidence="2">The sequence shown here is derived from an EMBL/GenBank/DDBJ whole genome shotgun (WGS) entry which is preliminary data.</text>
</comment>
<evidence type="ECO:0000313" key="3">
    <source>
        <dbReference type="Proteomes" id="UP000244224"/>
    </source>
</evidence>
<dbReference type="InterPro" id="IPR021122">
    <property type="entry name" value="RNA_ligase_dom_REL/Rnl2"/>
</dbReference>
<dbReference type="PANTHER" id="PTHR43883">
    <property type="entry name" value="SLR0207 PROTEIN"/>
    <property type="match status" value="1"/>
</dbReference>
<dbReference type="Gene3D" id="3.30.470.30">
    <property type="entry name" value="DNA ligase/mRNA capping enzyme"/>
    <property type="match status" value="1"/>
</dbReference>
<keyword evidence="2" id="KW-0436">Ligase</keyword>
<protein>
    <submittedName>
        <fullName evidence="2">RNA ligase</fullName>
    </submittedName>
</protein>
<keyword evidence="3" id="KW-1185">Reference proteome</keyword>
<evidence type="ECO:0000259" key="1">
    <source>
        <dbReference type="Pfam" id="PF09414"/>
    </source>
</evidence>
<dbReference type="GO" id="GO:0016874">
    <property type="term" value="F:ligase activity"/>
    <property type="evidence" value="ECO:0007669"/>
    <property type="project" value="UniProtKB-KW"/>
</dbReference>
<gene>
    <name evidence="2" type="ORF">C8N34_102458</name>
</gene>
<sequence length="273" mass="30563">MLIRKYPRTPHLAGSALQPGDDGADRASIAELRALHPDADLITEEKLDGANCGLSFSDDLDLLVQSRGHYLTGGAREAQFGPLKAWAASLEAELLEVLEDRYVMYGEWLFARHTLFYDRLPHLFFEFDIYDRREDRFLSTPARRDLLSGSRILSVPVLSDAWPASDRALRALIRPSLYRSEGWRDALAEAAERAGVDPDRALRETGTSDLSEGLYLKVERGGETIARYKIVRDGFVQTILESGTHWQDRPIIRNGLAPGVDILAGPDRAEPDF</sequence>
<name>A0A2T6B983_9RHOB</name>
<dbReference type="Pfam" id="PF09414">
    <property type="entry name" value="RNA_ligase"/>
    <property type="match status" value="1"/>
</dbReference>
<dbReference type="SUPFAM" id="SSF56091">
    <property type="entry name" value="DNA ligase/mRNA capping enzyme, catalytic domain"/>
    <property type="match status" value="1"/>
</dbReference>
<dbReference type="EMBL" id="QBKP01000002">
    <property type="protein sequence ID" value="PTX52640.1"/>
    <property type="molecule type" value="Genomic_DNA"/>
</dbReference>
<accession>A0A2T6B983</accession>
<evidence type="ECO:0000313" key="2">
    <source>
        <dbReference type="EMBL" id="PTX52640.1"/>
    </source>
</evidence>
<reference evidence="2 3" key="1">
    <citation type="submission" date="2018-04" db="EMBL/GenBank/DDBJ databases">
        <title>Genomic Encyclopedia of Archaeal and Bacterial Type Strains, Phase II (KMG-II): from individual species to whole genera.</title>
        <authorList>
            <person name="Goeker M."/>
        </authorList>
    </citation>
    <scope>NUCLEOTIDE SEQUENCE [LARGE SCALE GENOMIC DNA]</scope>
    <source>
        <strain evidence="2 3">DSM 21823</strain>
    </source>
</reference>
<dbReference type="PANTHER" id="PTHR43883:SF1">
    <property type="entry name" value="GLUCONOKINASE"/>
    <property type="match status" value="1"/>
</dbReference>
<dbReference type="RefSeq" id="WP_199750725.1">
    <property type="nucleotide sequence ID" value="NZ_QBKP01000002.1"/>
</dbReference>
<feature type="domain" description="RNA ligase" evidence="1">
    <location>
        <begin position="41"/>
        <end position="230"/>
    </location>
</feature>